<sequence>MGGGLFGNAFGGETGRRRSSRSRRGEAQQSRRPRIGAFHSFGHPAEHVGMLGFPVHFGLSSSIFDHHPSIGMSPGMSSFTSTSFGGPTNAGGNFRSTSTSTKIVNGKRIVTKSKNIPLIYRKLIVVENGKETVTVEEDGVVKSHLVDGKSPAICK</sequence>
<dbReference type="GO" id="GO:0030544">
    <property type="term" value="F:Hsp70 protein binding"/>
    <property type="evidence" value="ECO:0007669"/>
    <property type="project" value="InterPro"/>
</dbReference>
<dbReference type="GO" id="GO:0051082">
    <property type="term" value="F:unfolded protein binding"/>
    <property type="evidence" value="ECO:0007669"/>
    <property type="project" value="InterPro"/>
</dbReference>
<comment type="caution">
    <text evidence="3">The sequence shown here is derived from an EMBL/GenBank/DDBJ whole genome shotgun (WGS) entry which is preliminary data.</text>
</comment>
<proteinExistence type="predicted"/>
<dbReference type="OrthoDB" id="10250354at2759"/>
<organism evidence="3 4">
    <name type="scientific">Mytilus edulis</name>
    <name type="common">Blue mussel</name>
    <dbReference type="NCBI Taxonomy" id="6550"/>
    <lineage>
        <taxon>Eukaryota</taxon>
        <taxon>Metazoa</taxon>
        <taxon>Spiralia</taxon>
        <taxon>Lophotrochozoa</taxon>
        <taxon>Mollusca</taxon>
        <taxon>Bivalvia</taxon>
        <taxon>Autobranchia</taxon>
        <taxon>Pteriomorphia</taxon>
        <taxon>Mytilida</taxon>
        <taxon>Mytiloidea</taxon>
        <taxon>Mytilidae</taxon>
        <taxon>Mytilinae</taxon>
        <taxon>Mytilus</taxon>
    </lineage>
</organism>
<feature type="compositionally biased region" description="Gly residues" evidence="2">
    <location>
        <begin position="1"/>
        <end position="13"/>
    </location>
</feature>
<evidence type="ECO:0000256" key="1">
    <source>
        <dbReference type="ARBA" id="ARBA00023186"/>
    </source>
</evidence>
<accession>A0A8S3UI81</accession>
<dbReference type="EMBL" id="CAJPWZ010002669">
    <property type="protein sequence ID" value="CAG2242431.1"/>
    <property type="molecule type" value="Genomic_DNA"/>
</dbReference>
<keyword evidence="1" id="KW-0143">Chaperone</keyword>
<dbReference type="PANTHER" id="PTHR45168:SF3">
    <property type="entry name" value="DNAJ HEAT SHOCK PROTEIN FAMILY (HSP40) MEMBER B2"/>
    <property type="match status" value="1"/>
</dbReference>
<name>A0A8S3UI81_MYTED</name>
<reference evidence="3" key="1">
    <citation type="submission" date="2021-03" db="EMBL/GenBank/DDBJ databases">
        <authorList>
            <person name="Bekaert M."/>
        </authorList>
    </citation>
    <scope>NUCLEOTIDE SEQUENCE</scope>
</reference>
<feature type="region of interest" description="Disordered" evidence="2">
    <location>
        <begin position="1"/>
        <end position="36"/>
    </location>
</feature>
<dbReference type="Proteomes" id="UP000683360">
    <property type="component" value="Unassembled WGS sequence"/>
</dbReference>
<dbReference type="AlphaFoldDB" id="A0A8S3UI81"/>
<keyword evidence="4" id="KW-1185">Reference proteome</keyword>
<protein>
    <submittedName>
        <fullName evidence="3">DNAJB6</fullName>
    </submittedName>
</protein>
<evidence type="ECO:0000256" key="2">
    <source>
        <dbReference type="SAM" id="MobiDB-lite"/>
    </source>
</evidence>
<gene>
    <name evidence="3" type="ORF">MEDL_54614</name>
</gene>
<dbReference type="PANTHER" id="PTHR45168">
    <property type="entry name" value="DNAJ HOMOLOG SUBFAMILY B MEMBER 2"/>
    <property type="match status" value="1"/>
</dbReference>
<evidence type="ECO:0000313" key="4">
    <source>
        <dbReference type="Proteomes" id="UP000683360"/>
    </source>
</evidence>
<dbReference type="InterPro" id="IPR043183">
    <property type="entry name" value="DNJB2/6-like"/>
</dbReference>
<evidence type="ECO:0000313" key="3">
    <source>
        <dbReference type="EMBL" id="CAG2242431.1"/>
    </source>
</evidence>